<evidence type="ECO:0000313" key="6">
    <source>
        <dbReference type="Proteomes" id="UP001057455"/>
    </source>
</evidence>
<evidence type="ECO:0000259" key="4">
    <source>
        <dbReference type="PROSITE" id="PS51858"/>
    </source>
</evidence>
<organism evidence="5 6">
    <name type="scientific">Babesia ovis</name>
    <dbReference type="NCBI Taxonomy" id="5869"/>
    <lineage>
        <taxon>Eukaryota</taxon>
        <taxon>Sar</taxon>
        <taxon>Alveolata</taxon>
        <taxon>Apicomplexa</taxon>
        <taxon>Aconoidasida</taxon>
        <taxon>Piroplasmida</taxon>
        <taxon>Babesiidae</taxon>
        <taxon>Babesia</taxon>
    </lineage>
</organism>
<dbReference type="OrthoDB" id="21221at2759"/>
<dbReference type="EMBL" id="BLIY01000016">
    <property type="protein sequence ID" value="GFE54502.1"/>
    <property type="molecule type" value="Genomic_DNA"/>
</dbReference>
<dbReference type="GO" id="GO:0008233">
    <property type="term" value="F:peptidase activity"/>
    <property type="evidence" value="ECO:0007669"/>
    <property type="project" value="UniProtKB-KW"/>
</dbReference>
<gene>
    <name evidence="5" type="ORF">BaOVIS_019060</name>
</gene>
<dbReference type="AlphaFoldDB" id="A0A9W5TAL1"/>
<sequence length="251" mass="28283">MTRMSASVATQARILHMLLSIWTILGTRLILATASLPLRLAYTDWAPERLYTYNIAKHSFIPTVNFKGNTYLRQSALMSDNTAKNQEEGPFPVYMKAYDLSRGLAAQISPNLLGFQMEGLWHTSIAIFGNEYLFGSGISYYPEARCEQITALPVARRIYLGETYVTPEIFHTYIDSLKDTFSPESYSLLRWNCNHFSNTVAEFLTGKGIPDEYVHMVERIESTPKGKILLELIQQLSPGNSSIIPVPSGKE</sequence>
<keyword evidence="6" id="KW-1185">Reference proteome</keyword>
<feature type="domain" description="PPPDE" evidence="4">
    <location>
        <begin position="91"/>
        <end position="234"/>
    </location>
</feature>
<keyword evidence="3" id="KW-0378">Hydrolase</keyword>
<keyword evidence="2" id="KW-0645">Protease</keyword>
<dbReference type="GO" id="GO:0070646">
    <property type="term" value="P:protein modification by small protein removal"/>
    <property type="evidence" value="ECO:0007669"/>
    <property type="project" value="TreeGrafter"/>
</dbReference>
<dbReference type="Proteomes" id="UP001057455">
    <property type="component" value="Unassembled WGS sequence"/>
</dbReference>
<protein>
    <submittedName>
        <fullName evidence="5">Desumoylating isopeptidase 1-like</fullName>
    </submittedName>
</protein>
<evidence type="ECO:0000256" key="2">
    <source>
        <dbReference type="ARBA" id="ARBA00022670"/>
    </source>
</evidence>
<dbReference type="GO" id="GO:0006508">
    <property type="term" value="P:proteolysis"/>
    <property type="evidence" value="ECO:0007669"/>
    <property type="project" value="UniProtKB-KW"/>
</dbReference>
<reference evidence="5" key="1">
    <citation type="submission" date="2019-12" db="EMBL/GenBank/DDBJ databases">
        <title>Genome sequence of Babesia ovis.</title>
        <authorList>
            <person name="Yamagishi J."/>
            <person name="Sevinc F."/>
            <person name="Xuan X."/>
        </authorList>
    </citation>
    <scope>NUCLEOTIDE SEQUENCE</scope>
    <source>
        <strain evidence="5">Selcuk</strain>
    </source>
</reference>
<evidence type="ECO:0000256" key="3">
    <source>
        <dbReference type="ARBA" id="ARBA00022801"/>
    </source>
</evidence>
<dbReference type="InterPro" id="IPR042266">
    <property type="entry name" value="PPPDE_sf"/>
</dbReference>
<dbReference type="Pfam" id="PF05903">
    <property type="entry name" value="Peptidase_C97"/>
    <property type="match status" value="1"/>
</dbReference>
<dbReference type="SMART" id="SM01179">
    <property type="entry name" value="DUF862"/>
    <property type="match status" value="1"/>
</dbReference>
<accession>A0A9W5TAL1</accession>
<dbReference type="PROSITE" id="PS51858">
    <property type="entry name" value="PPPDE"/>
    <property type="match status" value="1"/>
</dbReference>
<evidence type="ECO:0000256" key="1">
    <source>
        <dbReference type="ARBA" id="ARBA00008140"/>
    </source>
</evidence>
<proteinExistence type="inferred from homology"/>
<comment type="caution">
    <text evidence="5">The sequence shown here is derived from an EMBL/GenBank/DDBJ whole genome shotgun (WGS) entry which is preliminary data.</text>
</comment>
<dbReference type="InterPro" id="IPR008580">
    <property type="entry name" value="PPPDE_dom"/>
</dbReference>
<dbReference type="Gene3D" id="3.90.1720.30">
    <property type="entry name" value="PPPDE domains"/>
    <property type="match status" value="1"/>
</dbReference>
<comment type="similarity">
    <text evidence="1">Belongs to the DeSI family.</text>
</comment>
<evidence type="ECO:0000313" key="5">
    <source>
        <dbReference type="EMBL" id="GFE54502.1"/>
    </source>
</evidence>
<dbReference type="PANTHER" id="PTHR12378:SF7">
    <property type="entry name" value="DESUMOYLATING ISOPEPTIDASE 1"/>
    <property type="match status" value="1"/>
</dbReference>
<name>A0A9W5TAL1_BABOV</name>
<dbReference type="PANTHER" id="PTHR12378">
    <property type="entry name" value="DESUMOYLATING ISOPEPTIDASE"/>
    <property type="match status" value="1"/>
</dbReference>